<dbReference type="RefSeq" id="WP_230677801.1">
    <property type="nucleotide sequence ID" value="NZ_CP099583.1"/>
</dbReference>
<sequence length="117" mass="12801">MMASPESVVYLAIKSLADGRVYPDEAPSPVDKPYIVYQSVGGEDGATFDGPADTQNSRMQIAVWSKTRDEAVLIMGQVRDRLAADPVLATPIGSAVSVYESDTKLRGSRQDFSIWYR</sequence>
<dbReference type="InterPro" id="IPR021508">
    <property type="entry name" value="Gp17-like"/>
</dbReference>
<protein>
    <submittedName>
        <fullName evidence="1">DUF3168 domain-containing protein</fullName>
    </submittedName>
</protein>
<dbReference type="Proteomes" id="UP001056386">
    <property type="component" value="Chromosome 2"/>
</dbReference>
<reference evidence="1" key="1">
    <citation type="submission" date="2022-06" db="EMBL/GenBank/DDBJ databases">
        <title>Draft genome sequence of Burkholderia glumae strain GR20004 isolated from rice panicle showing bacterial panicle blight.</title>
        <authorList>
            <person name="Choi S.Y."/>
            <person name="Lee Y.H."/>
        </authorList>
    </citation>
    <scope>NUCLEOTIDE SEQUENCE</scope>
    <source>
        <strain evidence="1">GR20004</strain>
    </source>
</reference>
<dbReference type="Pfam" id="PF11367">
    <property type="entry name" value="Tail_completion_gp17"/>
    <property type="match status" value="1"/>
</dbReference>
<evidence type="ECO:0000313" key="2">
    <source>
        <dbReference type="Proteomes" id="UP001056386"/>
    </source>
</evidence>
<accession>A0ABY5BAU8</accession>
<organism evidence="1 2">
    <name type="scientific">Burkholderia glumae</name>
    <name type="common">Pseudomonas glumae</name>
    <dbReference type="NCBI Taxonomy" id="337"/>
    <lineage>
        <taxon>Bacteria</taxon>
        <taxon>Pseudomonadati</taxon>
        <taxon>Pseudomonadota</taxon>
        <taxon>Betaproteobacteria</taxon>
        <taxon>Burkholderiales</taxon>
        <taxon>Burkholderiaceae</taxon>
        <taxon>Burkholderia</taxon>
    </lineage>
</organism>
<name>A0ABY5BAU8_BURGL</name>
<keyword evidence="2" id="KW-1185">Reference proteome</keyword>
<dbReference type="InterPro" id="IPR053745">
    <property type="entry name" value="Viral_Tail_Comp_sf"/>
</dbReference>
<dbReference type="Gene3D" id="3.30.2000.30">
    <property type="match status" value="1"/>
</dbReference>
<gene>
    <name evidence="1" type="ORF">NFI99_11285</name>
</gene>
<evidence type="ECO:0000313" key="1">
    <source>
        <dbReference type="EMBL" id="USS42756.1"/>
    </source>
</evidence>
<proteinExistence type="predicted"/>
<dbReference type="EMBL" id="CP099583">
    <property type="protein sequence ID" value="USS42756.1"/>
    <property type="molecule type" value="Genomic_DNA"/>
</dbReference>